<evidence type="ECO:0008006" key="3">
    <source>
        <dbReference type="Google" id="ProtNLM"/>
    </source>
</evidence>
<comment type="caution">
    <text evidence="1">The sequence shown here is derived from an EMBL/GenBank/DDBJ whole genome shotgun (WGS) entry which is preliminary data.</text>
</comment>
<name>A0ABV7HMW5_9GAMM</name>
<dbReference type="EMBL" id="JBHRTL010000003">
    <property type="protein sequence ID" value="MFC3154074.1"/>
    <property type="molecule type" value="Genomic_DNA"/>
</dbReference>
<dbReference type="Proteomes" id="UP001595548">
    <property type="component" value="Unassembled WGS sequence"/>
</dbReference>
<accession>A0ABV7HMW5</accession>
<gene>
    <name evidence="1" type="ORF">ACFOEB_02595</name>
</gene>
<organism evidence="1 2">
    <name type="scientific">Gilvimarinus japonicus</name>
    <dbReference type="NCBI Taxonomy" id="1796469"/>
    <lineage>
        <taxon>Bacteria</taxon>
        <taxon>Pseudomonadati</taxon>
        <taxon>Pseudomonadota</taxon>
        <taxon>Gammaproteobacteria</taxon>
        <taxon>Cellvibrionales</taxon>
        <taxon>Cellvibrionaceae</taxon>
        <taxon>Gilvimarinus</taxon>
    </lineage>
</organism>
<sequence>MSVLRNDLQVALNDLHVALMESADHYRYAAEFVSDALTGELFETLAEARDLLADEAEEAIRDSGDLPSVPDVDRETGEQLLQRLEAVFSADEAADVMAQRLEGEAQFEELLNTPEIKAIDKDYPTLRRACLQSIEVAREKLNGSAPS</sequence>
<proteinExistence type="predicted"/>
<dbReference type="Gene3D" id="1.20.1260.10">
    <property type="match status" value="1"/>
</dbReference>
<reference evidence="2" key="1">
    <citation type="journal article" date="2019" name="Int. J. Syst. Evol. Microbiol.">
        <title>The Global Catalogue of Microorganisms (GCM) 10K type strain sequencing project: providing services to taxonomists for standard genome sequencing and annotation.</title>
        <authorList>
            <consortium name="The Broad Institute Genomics Platform"/>
            <consortium name="The Broad Institute Genome Sequencing Center for Infectious Disease"/>
            <person name="Wu L."/>
            <person name="Ma J."/>
        </authorList>
    </citation>
    <scope>NUCLEOTIDE SEQUENCE [LARGE SCALE GENOMIC DNA]</scope>
    <source>
        <strain evidence="2">KCTC 52141</strain>
    </source>
</reference>
<protein>
    <recommendedName>
        <fullName evidence="3">DUF2383 domain-containing protein</fullName>
    </recommendedName>
</protein>
<dbReference type="InterPro" id="IPR012347">
    <property type="entry name" value="Ferritin-like"/>
</dbReference>
<keyword evidence="2" id="KW-1185">Reference proteome</keyword>
<dbReference type="RefSeq" id="WP_382414162.1">
    <property type="nucleotide sequence ID" value="NZ_AP031500.1"/>
</dbReference>
<evidence type="ECO:0000313" key="1">
    <source>
        <dbReference type="EMBL" id="MFC3154074.1"/>
    </source>
</evidence>
<evidence type="ECO:0000313" key="2">
    <source>
        <dbReference type="Proteomes" id="UP001595548"/>
    </source>
</evidence>